<evidence type="ECO:0008006" key="3">
    <source>
        <dbReference type="Google" id="ProtNLM"/>
    </source>
</evidence>
<dbReference type="RefSeq" id="WP_083570506.1">
    <property type="nucleotide sequence ID" value="NZ_FQUM01000001.1"/>
</dbReference>
<dbReference type="Pfam" id="PF14054">
    <property type="entry name" value="DUF4249"/>
    <property type="match status" value="1"/>
</dbReference>
<evidence type="ECO:0000313" key="2">
    <source>
        <dbReference type="Proteomes" id="UP000184164"/>
    </source>
</evidence>
<gene>
    <name evidence="1" type="ORF">SAMN05444274_101200</name>
</gene>
<name>A0A1M4SZ77_9BACT</name>
<reference evidence="1 2" key="1">
    <citation type="submission" date="2016-11" db="EMBL/GenBank/DDBJ databases">
        <authorList>
            <person name="Jaros S."/>
            <person name="Januszkiewicz K."/>
            <person name="Wedrychowicz H."/>
        </authorList>
    </citation>
    <scope>NUCLEOTIDE SEQUENCE [LARGE SCALE GENOMIC DNA]</scope>
    <source>
        <strain evidence="1 2">DSM 26910</strain>
    </source>
</reference>
<keyword evidence="2" id="KW-1185">Reference proteome</keyword>
<dbReference type="Proteomes" id="UP000184164">
    <property type="component" value="Unassembled WGS sequence"/>
</dbReference>
<dbReference type="EMBL" id="FQUM01000001">
    <property type="protein sequence ID" value="SHE37485.1"/>
    <property type="molecule type" value="Genomic_DNA"/>
</dbReference>
<sequence length="278" mass="31325">MNMYNKSPKKYRPIYFISFLAGVCVMCLSGCEKVIDVDLNDANPQIVIEGNLSFDDAALEVKVTKTGSYFGKEAAETVDDVYVFLENEAGKKVDAFPLGQGLYKIEFYPVRRNEEYTLHVETETKNYVAKSKIPAPVAIDSLSYSYQQEVKFFDGGYRILLYFSDPPDEKNYYRAKVYKNGELQNETSDIIVFDDSGLDGRVIQVTLRGQVFEHGDTARVEMFSIDENAWVYFSTFREMANTNPGSPAPSNPVSNFSNGALGYFSAWSVSEKQIIIGE</sequence>
<dbReference type="STRING" id="1484053.SAMN05444274_101200"/>
<evidence type="ECO:0000313" key="1">
    <source>
        <dbReference type="EMBL" id="SHE37485.1"/>
    </source>
</evidence>
<protein>
    <recommendedName>
        <fullName evidence="3">DUF4249 domain-containing protein</fullName>
    </recommendedName>
</protein>
<dbReference type="OrthoDB" id="637707at2"/>
<dbReference type="AlphaFoldDB" id="A0A1M4SZ77"/>
<dbReference type="InterPro" id="IPR025345">
    <property type="entry name" value="DUF4249"/>
</dbReference>
<proteinExistence type="predicted"/>
<organism evidence="1 2">
    <name type="scientific">Mariniphaga anaerophila</name>
    <dbReference type="NCBI Taxonomy" id="1484053"/>
    <lineage>
        <taxon>Bacteria</taxon>
        <taxon>Pseudomonadati</taxon>
        <taxon>Bacteroidota</taxon>
        <taxon>Bacteroidia</taxon>
        <taxon>Marinilabiliales</taxon>
        <taxon>Prolixibacteraceae</taxon>
        <taxon>Mariniphaga</taxon>
    </lineage>
</organism>
<accession>A0A1M4SZ77</accession>